<dbReference type="AlphaFoldDB" id="A0A2P2MUG9"/>
<dbReference type="EMBL" id="GGEC01053367">
    <property type="protein sequence ID" value="MBX33851.1"/>
    <property type="molecule type" value="Transcribed_RNA"/>
</dbReference>
<organism evidence="1">
    <name type="scientific">Rhizophora mucronata</name>
    <name type="common">Asiatic mangrove</name>
    <dbReference type="NCBI Taxonomy" id="61149"/>
    <lineage>
        <taxon>Eukaryota</taxon>
        <taxon>Viridiplantae</taxon>
        <taxon>Streptophyta</taxon>
        <taxon>Embryophyta</taxon>
        <taxon>Tracheophyta</taxon>
        <taxon>Spermatophyta</taxon>
        <taxon>Magnoliopsida</taxon>
        <taxon>eudicotyledons</taxon>
        <taxon>Gunneridae</taxon>
        <taxon>Pentapetalae</taxon>
        <taxon>rosids</taxon>
        <taxon>fabids</taxon>
        <taxon>Malpighiales</taxon>
        <taxon>Rhizophoraceae</taxon>
        <taxon>Rhizophora</taxon>
    </lineage>
</organism>
<accession>A0A2P2MUG9</accession>
<name>A0A2P2MUG9_RHIMU</name>
<proteinExistence type="predicted"/>
<reference evidence="1" key="1">
    <citation type="submission" date="2018-02" db="EMBL/GenBank/DDBJ databases">
        <title>Rhizophora mucronata_Transcriptome.</title>
        <authorList>
            <person name="Meera S.P."/>
            <person name="Sreeshan A."/>
            <person name="Augustine A."/>
        </authorList>
    </citation>
    <scope>NUCLEOTIDE SEQUENCE</scope>
    <source>
        <tissue evidence="1">Leaf</tissue>
    </source>
</reference>
<sequence>MNFMVLSLLNDNIVALTLKSSVSSTKERLPVDAKAPRDKDFILSTSKKDMEVVSLREILMLSKLNCIFFVFLAF</sequence>
<evidence type="ECO:0000313" key="1">
    <source>
        <dbReference type="EMBL" id="MBX33851.1"/>
    </source>
</evidence>
<protein>
    <submittedName>
        <fullName evidence="1">Uncharacterized protein</fullName>
    </submittedName>
</protein>